<keyword evidence="2" id="KW-1185">Reference proteome</keyword>
<organism evidence="1 2">
    <name type="scientific">Eumeta variegata</name>
    <name type="common">Bagworm moth</name>
    <name type="synonym">Eumeta japonica</name>
    <dbReference type="NCBI Taxonomy" id="151549"/>
    <lineage>
        <taxon>Eukaryota</taxon>
        <taxon>Metazoa</taxon>
        <taxon>Ecdysozoa</taxon>
        <taxon>Arthropoda</taxon>
        <taxon>Hexapoda</taxon>
        <taxon>Insecta</taxon>
        <taxon>Pterygota</taxon>
        <taxon>Neoptera</taxon>
        <taxon>Endopterygota</taxon>
        <taxon>Lepidoptera</taxon>
        <taxon>Glossata</taxon>
        <taxon>Ditrysia</taxon>
        <taxon>Tineoidea</taxon>
        <taxon>Psychidae</taxon>
        <taxon>Oiketicinae</taxon>
        <taxon>Eumeta</taxon>
    </lineage>
</organism>
<reference evidence="1 2" key="1">
    <citation type="journal article" date="2019" name="Commun. Biol.">
        <title>The bagworm genome reveals a unique fibroin gene that provides high tensile strength.</title>
        <authorList>
            <person name="Kono N."/>
            <person name="Nakamura H."/>
            <person name="Ohtoshi R."/>
            <person name="Tomita M."/>
            <person name="Numata K."/>
            <person name="Arakawa K."/>
        </authorList>
    </citation>
    <scope>NUCLEOTIDE SEQUENCE [LARGE SCALE GENOMIC DNA]</scope>
</reference>
<sequence>MPMGIDDYLLPSSLLDCRFECVIKKSNVGTSLFMLCYELSEHVHTLIYVRVPSLFRNRPGNCPDDGKANISDRYTLRCVLVRRLRRSPSAGASLGVRHTNVVVVDYAVSVKAPPSRLTARARDTLEHERR</sequence>
<dbReference type="EMBL" id="BGZK01000017">
    <property type="protein sequence ID" value="GBP05298.1"/>
    <property type="molecule type" value="Genomic_DNA"/>
</dbReference>
<evidence type="ECO:0000313" key="2">
    <source>
        <dbReference type="Proteomes" id="UP000299102"/>
    </source>
</evidence>
<comment type="caution">
    <text evidence="1">The sequence shown here is derived from an EMBL/GenBank/DDBJ whole genome shotgun (WGS) entry which is preliminary data.</text>
</comment>
<dbReference type="AlphaFoldDB" id="A0A4C1SVR7"/>
<protein>
    <submittedName>
        <fullName evidence="1">Uncharacterized protein</fullName>
    </submittedName>
</protein>
<evidence type="ECO:0000313" key="1">
    <source>
        <dbReference type="EMBL" id="GBP05298.1"/>
    </source>
</evidence>
<name>A0A4C1SVR7_EUMVA</name>
<proteinExistence type="predicted"/>
<gene>
    <name evidence="1" type="ORF">EVAR_76742_1</name>
</gene>
<dbReference type="Proteomes" id="UP000299102">
    <property type="component" value="Unassembled WGS sequence"/>
</dbReference>
<accession>A0A4C1SVR7</accession>